<dbReference type="STRING" id="7375.A0A0L0BLF4"/>
<evidence type="ECO:0000256" key="3">
    <source>
        <dbReference type="ARBA" id="ARBA00022670"/>
    </source>
</evidence>
<evidence type="ECO:0000313" key="8">
    <source>
        <dbReference type="EMBL" id="KNC20930.1"/>
    </source>
</evidence>
<dbReference type="Gene3D" id="3.30.70.360">
    <property type="match status" value="2"/>
</dbReference>
<comment type="caution">
    <text evidence="8">The sequence shown here is derived from an EMBL/GenBank/DDBJ whole genome shotgun (WGS) entry which is preliminary data.</text>
</comment>
<dbReference type="GO" id="GO:0006508">
    <property type="term" value="P:proteolysis"/>
    <property type="evidence" value="ECO:0007669"/>
    <property type="project" value="UniProtKB-KW"/>
</dbReference>
<gene>
    <name evidence="8" type="ORF">FF38_00319</name>
</gene>
<reference evidence="8 9" key="1">
    <citation type="journal article" date="2015" name="Nat. Commun.">
        <title>Lucilia cuprina genome unlocks parasitic fly biology to underpin future interventions.</title>
        <authorList>
            <person name="Anstead C.A."/>
            <person name="Korhonen P.K."/>
            <person name="Young N.D."/>
            <person name="Hall R.S."/>
            <person name="Jex A.R."/>
            <person name="Murali S.C."/>
            <person name="Hughes D.S."/>
            <person name="Lee S.F."/>
            <person name="Perry T."/>
            <person name="Stroehlein A.J."/>
            <person name="Ansell B.R."/>
            <person name="Breugelmans B."/>
            <person name="Hofmann A."/>
            <person name="Qu J."/>
            <person name="Dugan S."/>
            <person name="Lee S.L."/>
            <person name="Chao H."/>
            <person name="Dinh H."/>
            <person name="Han Y."/>
            <person name="Doddapaneni H.V."/>
            <person name="Worley K.C."/>
            <person name="Muzny D.M."/>
            <person name="Ioannidis P."/>
            <person name="Waterhouse R.M."/>
            <person name="Zdobnov E.M."/>
            <person name="James P.J."/>
            <person name="Bagnall N.H."/>
            <person name="Kotze A.C."/>
            <person name="Gibbs R.A."/>
            <person name="Richards S."/>
            <person name="Batterham P."/>
            <person name="Gasser R.B."/>
        </authorList>
    </citation>
    <scope>NUCLEOTIDE SEQUENCE [LARGE SCALE GENOMIC DNA]</scope>
    <source>
        <strain evidence="8 9">LS</strain>
        <tissue evidence="8">Full body</tissue>
    </source>
</reference>
<protein>
    <recommendedName>
        <fullName evidence="7">Peptidase M20 dimerisation domain-containing protein</fullName>
    </recommendedName>
</protein>
<keyword evidence="2" id="KW-0597">Phosphoprotein</keyword>
<keyword evidence="3" id="KW-0645">Protease</keyword>
<name>A0A0L0BLF4_LUCCU</name>
<proteinExistence type="inferred from homology"/>
<dbReference type="PANTHER" id="PTHR43270">
    <property type="entry name" value="BETA-ALA-HIS DIPEPTIDASE"/>
    <property type="match status" value="1"/>
</dbReference>
<evidence type="ECO:0000256" key="4">
    <source>
        <dbReference type="ARBA" id="ARBA00022723"/>
    </source>
</evidence>
<dbReference type="SUPFAM" id="SSF53187">
    <property type="entry name" value="Zn-dependent exopeptidases"/>
    <property type="match status" value="2"/>
</dbReference>
<dbReference type="OrthoDB" id="7832001at2759"/>
<dbReference type="InterPro" id="IPR051458">
    <property type="entry name" value="Cyt/Met_Dipeptidase"/>
</dbReference>
<organism evidence="8 9">
    <name type="scientific">Lucilia cuprina</name>
    <name type="common">Green bottle fly</name>
    <name type="synonym">Australian sheep blowfly</name>
    <dbReference type="NCBI Taxonomy" id="7375"/>
    <lineage>
        <taxon>Eukaryota</taxon>
        <taxon>Metazoa</taxon>
        <taxon>Ecdysozoa</taxon>
        <taxon>Arthropoda</taxon>
        <taxon>Hexapoda</taxon>
        <taxon>Insecta</taxon>
        <taxon>Pterygota</taxon>
        <taxon>Neoptera</taxon>
        <taxon>Endopterygota</taxon>
        <taxon>Diptera</taxon>
        <taxon>Brachycera</taxon>
        <taxon>Muscomorpha</taxon>
        <taxon>Oestroidea</taxon>
        <taxon>Calliphoridae</taxon>
        <taxon>Luciliinae</taxon>
        <taxon>Lucilia</taxon>
    </lineage>
</organism>
<evidence type="ECO:0000256" key="5">
    <source>
        <dbReference type="ARBA" id="ARBA00022801"/>
    </source>
</evidence>
<dbReference type="EMBL" id="JRES01001695">
    <property type="protein sequence ID" value="KNC20930.1"/>
    <property type="molecule type" value="Genomic_DNA"/>
</dbReference>
<dbReference type="GO" id="GO:0008237">
    <property type="term" value="F:metallopeptidase activity"/>
    <property type="evidence" value="ECO:0007669"/>
    <property type="project" value="UniProtKB-KW"/>
</dbReference>
<evidence type="ECO:0000313" key="9">
    <source>
        <dbReference type="Proteomes" id="UP000037069"/>
    </source>
</evidence>
<keyword evidence="6" id="KW-0482">Metalloprotease</keyword>
<keyword evidence="4" id="KW-0479">Metal-binding</keyword>
<accession>A0A0L0BLF4</accession>
<evidence type="ECO:0000259" key="7">
    <source>
        <dbReference type="Pfam" id="PF07687"/>
    </source>
</evidence>
<dbReference type="Proteomes" id="UP000037069">
    <property type="component" value="Unassembled WGS sequence"/>
</dbReference>
<evidence type="ECO:0000256" key="6">
    <source>
        <dbReference type="ARBA" id="ARBA00023049"/>
    </source>
</evidence>
<dbReference type="InterPro" id="IPR011650">
    <property type="entry name" value="Peptidase_M20_dimer"/>
</dbReference>
<evidence type="ECO:0000256" key="2">
    <source>
        <dbReference type="ARBA" id="ARBA00022553"/>
    </source>
</evidence>
<keyword evidence="5" id="KW-0378">Hydrolase</keyword>
<dbReference type="CDD" id="cd05676">
    <property type="entry name" value="M20_dipept_like_CNDP"/>
    <property type="match status" value="2"/>
</dbReference>
<dbReference type="AlphaFoldDB" id="A0A0L0BLF4"/>
<dbReference type="Pfam" id="PF07687">
    <property type="entry name" value="M20_dimer"/>
    <property type="match status" value="2"/>
</dbReference>
<dbReference type="PANTHER" id="PTHR43270:SF4">
    <property type="entry name" value="CARNOSINE DIPEPTIDASE 2, ISOFORM A"/>
    <property type="match status" value="1"/>
</dbReference>
<feature type="domain" description="Peptidase M20 dimerisation" evidence="7">
    <location>
        <begin position="579"/>
        <end position="738"/>
    </location>
</feature>
<dbReference type="FunFam" id="3.30.70.360:FF:000008">
    <property type="entry name" value="Cytosolic non-specific dipeptidase"/>
    <property type="match status" value="1"/>
</dbReference>
<dbReference type="GO" id="GO:0046872">
    <property type="term" value="F:metal ion binding"/>
    <property type="evidence" value="ECO:0007669"/>
    <property type="project" value="UniProtKB-KW"/>
</dbReference>
<feature type="domain" description="Peptidase M20 dimerisation" evidence="7">
    <location>
        <begin position="206"/>
        <end position="363"/>
    </location>
</feature>
<keyword evidence="9" id="KW-1185">Reference proteome</keyword>
<dbReference type="PROSITE" id="PS00759">
    <property type="entry name" value="ARGE_DAPE_CPG2_2"/>
    <property type="match status" value="2"/>
</dbReference>
<sequence>MSELPSDLNQLFNFIDDNKSKYIDALRTAVAIQSVSVWPEKRERWTEDKLKELGAETRLADIGKETLANGEEIPLPKVLLATIGKDSKKNTVLVYGHLDVQPALKEDGWATEPFELTEIDGKLWGRGSTDDKGPVLCWIHAIEAYQKLNIDLPVNVKFVLEGMEESDSEGLDELLMSLKNDFLQDVDYVCISDNYWLGKTKPCLTYGLRGLVYYYIEIECAQKDLHSGVFGGTVHEAMSDLCWLLSTLVDKDTKILIPGIVRDIVPLLDNELEMYDKIDFDVEEYKKDVGSISLPHNENKSQLLMHRWRYPSLSIHGIEGAFSEAGAKTVIPAKVIGKFSIRLVDNQDPDHITECVLKYLNEKWIERGSPNKMNVKLINSAKSWSGDPNHPHYEAAKRAMNHVFNVEPDMIREGGSIPITLTLQEATGKSVILVPVGASDDGAHSQKEKIDIYNYIEGDSKKNTVLVYGHLDVQPALKEDGWATEPFELTEIDGKLWGRGSTDDKGPVLCWIHAIEAYQKLNIDLPVNIKFVLEGMEESDSEGLDELLMSVRNEFLHDVDYVCISDNYWLGKTKPCLTYGLRGLVYFTIEIECAQKDLHSGVFGGTVHEAMPDLCWLLSTLVDKDTNILIPGIERDVAPLLHNELEIYDKIDHDVEEYKKDIGATKLPHNENKSQLLMHRWRYPSLSIHGIEGAFSEAGAKTVIPAKVIGKFSIRLVDNQDPEHVTECVHKYLNEKWAERGSPNKMIVKMISSSKPWSGDPNHAHYEAAKRAIKHVFHVEPDMTREGCSIPITLTLQEATGKNVILVPVGASDDGAHSQKEKIDIYNYIEGTKLLGTYLYEVGQLK</sequence>
<dbReference type="Pfam" id="PF01546">
    <property type="entry name" value="Peptidase_M20"/>
    <property type="match status" value="2"/>
</dbReference>
<evidence type="ECO:0000256" key="1">
    <source>
        <dbReference type="ARBA" id="ARBA00006247"/>
    </source>
</evidence>
<dbReference type="InterPro" id="IPR001261">
    <property type="entry name" value="ArgE/DapE_CS"/>
</dbReference>
<dbReference type="InterPro" id="IPR002933">
    <property type="entry name" value="Peptidase_M20"/>
</dbReference>
<dbReference type="Gene3D" id="3.40.630.10">
    <property type="entry name" value="Zn peptidases"/>
    <property type="match status" value="2"/>
</dbReference>
<comment type="similarity">
    <text evidence="1">Belongs to the peptidase M20A family.</text>
</comment>